<dbReference type="AlphaFoldDB" id="A0A1H1KGS8"/>
<dbReference type="GO" id="GO:0051537">
    <property type="term" value="F:2 iron, 2 sulfur cluster binding"/>
    <property type="evidence" value="ECO:0007669"/>
    <property type="project" value="UniProtKB-KW"/>
</dbReference>
<keyword evidence="6" id="KW-0408">Iron</keyword>
<protein>
    <submittedName>
        <fullName evidence="9">Anthranilate 1,2-dioxygenase large subunit/salicylate 5-hydroxylase large subunit</fullName>
    </submittedName>
</protein>
<evidence type="ECO:0000256" key="3">
    <source>
        <dbReference type="ARBA" id="ARBA00022714"/>
    </source>
</evidence>
<keyword evidence="4" id="KW-0479">Metal-binding</keyword>
<organism evidence="9 10">
    <name type="scientific">Paraburkholderia tuberum</name>
    <dbReference type="NCBI Taxonomy" id="157910"/>
    <lineage>
        <taxon>Bacteria</taxon>
        <taxon>Pseudomonadati</taxon>
        <taxon>Pseudomonadota</taxon>
        <taxon>Betaproteobacteria</taxon>
        <taxon>Burkholderiales</taxon>
        <taxon>Burkholderiaceae</taxon>
        <taxon>Paraburkholderia</taxon>
    </lineage>
</organism>
<sequence>MSNSRQWPTEDCTRVPNWVYSDPENYQEELEKIFYGPFWSFIGLECEIPDAGDIKRSTVGERSVLMTRDQEGGVNVVLNSCAHRAAEVVQKKFDNDTALMCPYHQWTYDLKGNLTGVPFRRGQKGAGGYPKEFDLKQHGLRKLRVEIVNGAVFATFDERALPLKEYLGEDVYARLTRVFDGRKLKVIGYQRQRIKANWKLYPENLKDSYHATLLHVFLISFGLYRMDQDGLLLHDERTRANNVVASTATARDKLTGQQEMISFKDGYQLNDMRPVTPVKEFDDDITIQNLTMFPALTVQQQQNLLQTRNVLPMGPNEFELAWTFFGYEDDTEEMTLRRTRLANLTGSAGYISVDDTEVFEFSRNGMLPNNDRDCVLEMGGYTTETPTKGDMVSEAAIRGFYEFYRKIMYSA</sequence>
<dbReference type="InterPro" id="IPR001663">
    <property type="entry name" value="Rng_hydr_dOase-A"/>
</dbReference>
<dbReference type="Gene3D" id="2.102.10.10">
    <property type="entry name" value="Rieske [2Fe-2S] iron-sulphur domain"/>
    <property type="match status" value="1"/>
</dbReference>
<dbReference type="InterPro" id="IPR017941">
    <property type="entry name" value="Rieske_2Fe-2S"/>
</dbReference>
<evidence type="ECO:0000259" key="8">
    <source>
        <dbReference type="PROSITE" id="PS51296"/>
    </source>
</evidence>
<keyword evidence="7" id="KW-0411">Iron-sulfur</keyword>
<dbReference type="SUPFAM" id="SSF55961">
    <property type="entry name" value="Bet v1-like"/>
    <property type="match status" value="1"/>
</dbReference>
<dbReference type="PROSITE" id="PS51296">
    <property type="entry name" value="RIESKE"/>
    <property type="match status" value="1"/>
</dbReference>
<dbReference type="PANTHER" id="PTHR43756">
    <property type="entry name" value="CHOLINE MONOOXYGENASE, CHLOROPLASTIC"/>
    <property type="match status" value="1"/>
</dbReference>
<evidence type="ECO:0000313" key="9">
    <source>
        <dbReference type="EMBL" id="SDR61548.1"/>
    </source>
</evidence>
<dbReference type="RefSeq" id="WP_090812320.1">
    <property type="nucleotide sequence ID" value="NZ_FNKX01000004.1"/>
</dbReference>
<dbReference type="SUPFAM" id="SSF50022">
    <property type="entry name" value="ISP domain"/>
    <property type="match status" value="1"/>
</dbReference>
<dbReference type="Pfam" id="PF00848">
    <property type="entry name" value="Ring_hydroxyl_A"/>
    <property type="match status" value="1"/>
</dbReference>
<dbReference type="InterPro" id="IPR036922">
    <property type="entry name" value="Rieske_2Fe-2S_sf"/>
</dbReference>
<evidence type="ECO:0000256" key="5">
    <source>
        <dbReference type="ARBA" id="ARBA00023002"/>
    </source>
</evidence>
<feature type="domain" description="Rieske" evidence="8">
    <location>
        <begin position="39"/>
        <end position="154"/>
    </location>
</feature>
<dbReference type="Pfam" id="PF00355">
    <property type="entry name" value="Rieske"/>
    <property type="match status" value="1"/>
</dbReference>
<dbReference type="GO" id="GO:0005506">
    <property type="term" value="F:iron ion binding"/>
    <property type="evidence" value="ECO:0007669"/>
    <property type="project" value="InterPro"/>
</dbReference>
<dbReference type="InterPro" id="IPR015879">
    <property type="entry name" value="Ring_hydroxy_dOase_asu_C_dom"/>
</dbReference>
<dbReference type="Gene3D" id="3.90.380.10">
    <property type="entry name" value="Naphthalene 1,2-dioxygenase Alpha Subunit, Chain A, domain 1"/>
    <property type="match status" value="1"/>
</dbReference>
<keyword evidence="5" id="KW-0560">Oxidoreductase</keyword>
<evidence type="ECO:0000256" key="6">
    <source>
        <dbReference type="ARBA" id="ARBA00023004"/>
    </source>
</evidence>
<dbReference type="STRING" id="157910.SAMN05445850_7820"/>
<dbReference type="PRINTS" id="PR00090">
    <property type="entry name" value="RNGDIOXGNASE"/>
</dbReference>
<evidence type="ECO:0000256" key="1">
    <source>
        <dbReference type="ARBA" id="ARBA00001962"/>
    </source>
</evidence>
<dbReference type="GO" id="GO:0051213">
    <property type="term" value="F:dioxygenase activity"/>
    <property type="evidence" value="ECO:0007669"/>
    <property type="project" value="UniProtKB-KW"/>
</dbReference>
<keyword evidence="10" id="KW-1185">Reference proteome</keyword>
<evidence type="ECO:0000256" key="4">
    <source>
        <dbReference type="ARBA" id="ARBA00022723"/>
    </source>
</evidence>
<gene>
    <name evidence="9" type="ORF">SAMN05445850_7820</name>
</gene>
<evidence type="ECO:0000256" key="7">
    <source>
        <dbReference type="ARBA" id="ARBA00023014"/>
    </source>
</evidence>
<proteinExistence type="inferred from homology"/>
<dbReference type="Proteomes" id="UP000199365">
    <property type="component" value="Unassembled WGS sequence"/>
</dbReference>
<dbReference type="EMBL" id="FNKX01000004">
    <property type="protein sequence ID" value="SDR61548.1"/>
    <property type="molecule type" value="Genomic_DNA"/>
</dbReference>
<keyword evidence="3" id="KW-0001">2Fe-2S</keyword>
<comment type="cofactor">
    <cofactor evidence="1">
        <name>Fe cation</name>
        <dbReference type="ChEBI" id="CHEBI:24875"/>
    </cofactor>
</comment>
<evidence type="ECO:0000313" key="10">
    <source>
        <dbReference type="Proteomes" id="UP000199365"/>
    </source>
</evidence>
<comment type="similarity">
    <text evidence="2">Belongs to the bacterial ring-hydroxylating dioxygenase alpha subunit family.</text>
</comment>
<keyword evidence="9" id="KW-0223">Dioxygenase</keyword>
<name>A0A1H1KGS8_9BURK</name>
<evidence type="ECO:0000256" key="2">
    <source>
        <dbReference type="ARBA" id="ARBA00008751"/>
    </source>
</evidence>
<reference evidence="10" key="1">
    <citation type="submission" date="2016-10" db="EMBL/GenBank/DDBJ databases">
        <authorList>
            <person name="Varghese N."/>
            <person name="Submissions S."/>
        </authorList>
    </citation>
    <scope>NUCLEOTIDE SEQUENCE [LARGE SCALE GENOMIC DNA]</scope>
    <source>
        <strain evidence="10">DUS833</strain>
    </source>
</reference>
<dbReference type="PANTHER" id="PTHR43756:SF5">
    <property type="entry name" value="CHOLINE MONOOXYGENASE, CHLOROPLASTIC"/>
    <property type="match status" value="1"/>
</dbReference>
<accession>A0A1H1KGS8</accession>